<feature type="repeat" description="TPR" evidence="1">
    <location>
        <begin position="174"/>
        <end position="207"/>
    </location>
</feature>
<dbReference type="InterPro" id="IPR037919">
    <property type="entry name" value="OGT"/>
</dbReference>
<dbReference type="Proteomes" id="UP000198356">
    <property type="component" value="Unassembled WGS sequence"/>
</dbReference>
<dbReference type="SUPFAM" id="SSF48452">
    <property type="entry name" value="TPR-like"/>
    <property type="match status" value="1"/>
</dbReference>
<sequence>MTRYSRQDVLRILHLQPRHLAAWERAGLIPTLTADDAYTFEHLSQLRALREMHAARVSSRSIRASFDALKVAGMNNPLLEASAVRRGARLAFRHGGALLDPMTQQLAFDFETSATPQLHMVRAGEKQPERRDTQQHAHLQELFLRAVRLEEDASTITEAQLLYEEILSLSPNHAPASINLATIFYHQRQFQRAEQLYRHATVADPDYALAFFDLGNVLDEMQRLPEAIAAYQRAVEIVPGYADAHYNLALAFERQNERRRALRHWMAYVRLDPVGPWANHAKMQARKILSTERLEIVSRRGRSVPVAG</sequence>
<dbReference type="OrthoDB" id="9769030at2"/>
<dbReference type="PANTHER" id="PTHR44366:SF1">
    <property type="entry name" value="UDP-N-ACETYLGLUCOSAMINE--PEPTIDE N-ACETYLGLUCOSAMINYLTRANSFERASE 110 KDA SUBUNIT"/>
    <property type="match status" value="1"/>
</dbReference>
<dbReference type="GO" id="GO:0006493">
    <property type="term" value="P:protein O-linked glycosylation"/>
    <property type="evidence" value="ECO:0007669"/>
    <property type="project" value="InterPro"/>
</dbReference>
<accession>A0A239CXF0</accession>
<keyword evidence="3" id="KW-1185">Reference proteome</keyword>
<dbReference type="PROSITE" id="PS50005">
    <property type="entry name" value="TPR"/>
    <property type="match status" value="2"/>
</dbReference>
<evidence type="ECO:0000313" key="2">
    <source>
        <dbReference type="EMBL" id="SNS24214.1"/>
    </source>
</evidence>
<feature type="repeat" description="TPR" evidence="1">
    <location>
        <begin position="208"/>
        <end position="241"/>
    </location>
</feature>
<keyword evidence="1" id="KW-0802">TPR repeat</keyword>
<protein>
    <submittedName>
        <fullName evidence="2">Tetratricopeptide repeat-containing protein</fullName>
    </submittedName>
</protein>
<reference evidence="2 3" key="1">
    <citation type="submission" date="2017-06" db="EMBL/GenBank/DDBJ databases">
        <authorList>
            <person name="Kim H.J."/>
            <person name="Triplett B.A."/>
        </authorList>
    </citation>
    <scope>NUCLEOTIDE SEQUENCE [LARGE SCALE GENOMIC DNA]</scope>
    <source>
        <strain evidence="2 3">DSM 18704</strain>
    </source>
</reference>
<name>A0A239CXF0_9BACT</name>
<gene>
    <name evidence="2" type="ORF">SAMN05421770_101142</name>
</gene>
<dbReference type="EMBL" id="FZOU01000001">
    <property type="protein sequence ID" value="SNS24214.1"/>
    <property type="molecule type" value="Genomic_DNA"/>
</dbReference>
<dbReference type="SMART" id="SM00028">
    <property type="entry name" value="TPR"/>
    <property type="match status" value="3"/>
</dbReference>
<dbReference type="PANTHER" id="PTHR44366">
    <property type="entry name" value="UDP-N-ACETYLGLUCOSAMINE--PEPTIDE N-ACETYLGLUCOSAMINYLTRANSFERASE 110 KDA SUBUNIT"/>
    <property type="match status" value="1"/>
</dbReference>
<proteinExistence type="predicted"/>
<dbReference type="GO" id="GO:0097363">
    <property type="term" value="F:protein O-acetylglucosaminyltransferase activity"/>
    <property type="evidence" value="ECO:0007669"/>
    <property type="project" value="TreeGrafter"/>
</dbReference>
<dbReference type="InterPro" id="IPR011990">
    <property type="entry name" value="TPR-like_helical_dom_sf"/>
</dbReference>
<dbReference type="InterPro" id="IPR019734">
    <property type="entry name" value="TPR_rpt"/>
</dbReference>
<dbReference type="AlphaFoldDB" id="A0A239CXF0"/>
<dbReference type="Pfam" id="PF14559">
    <property type="entry name" value="TPR_19"/>
    <property type="match status" value="1"/>
</dbReference>
<evidence type="ECO:0000256" key="1">
    <source>
        <dbReference type="PROSITE-ProRule" id="PRU00339"/>
    </source>
</evidence>
<dbReference type="Pfam" id="PF13414">
    <property type="entry name" value="TPR_11"/>
    <property type="match status" value="1"/>
</dbReference>
<evidence type="ECO:0000313" key="3">
    <source>
        <dbReference type="Proteomes" id="UP000198356"/>
    </source>
</evidence>
<dbReference type="Gene3D" id="1.25.40.10">
    <property type="entry name" value="Tetratricopeptide repeat domain"/>
    <property type="match status" value="1"/>
</dbReference>
<dbReference type="RefSeq" id="WP_089406477.1">
    <property type="nucleotide sequence ID" value="NZ_FZOU01000001.1"/>
</dbReference>
<organism evidence="2 3">
    <name type="scientific">Granulicella rosea</name>
    <dbReference type="NCBI Taxonomy" id="474952"/>
    <lineage>
        <taxon>Bacteria</taxon>
        <taxon>Pseudomonadati</taxon>
        <taxon>Acidobacteriota</taxon>
        <taxon>Terriglobia</taxon>
        <taxon>Terriglobales</taxon>
        <taxon>Acidobacteriaceae</taxon>
        <taxon>Granulicella</taxon>
    </lineage>
</organism>